<dbReference type="SUPFAM" id="SSF63992">
    <property type="entry name" value="Dipeptide transport protein"/>
    <property type="match status" value="1"/>
</dbReference>
<dbReference type="EMBL" id="CP058559">
    <property type="protein sequence ID" value="QNO14431.1"/>
    <property type="molecule type" value="Genomic_DNA"/>
</dbReference>
<keyword evidence="2" id="KW-1185">Reference proteome</keyword>
<organism evidence="1 2">
    <name type="scientific">Alkalicella caledoniensis</name>
    <dbReference type="NCBI Taxonomy" id="2731377"/>
    <lineage>
        <taxon>Bacteria</taxon>
        <taxon>Bacillati</taxon>
        <taxon>Bacillota</taxon>
        <taxon>Clostridia</taxon>
        <taxon>Eubacteriales</taxon>
        <taxon>Proteinivoracaceae</taxon>
        <taxon>Alkalicella</taxon>
    </lineage>
</organism>
<dbReference type="Pfam" id="PF04951">
    <property type="entry name" value="Peptidase_M55"/>
    <property type="match status" value="1"/>
</dbReference>
<dbReference type="AlphaFoldDB" id="A0A7G9W6W9"/>
<dbReference type="InterPro" id="IPR036177">
    <property type="entry name" value="Peptidase_M55_sf"/>
</dbReference>
<dbReference type="RefSeq" id="WP_213168115.1">
    <property type="nucleotide sequence ID" value="NZ_CP058559.1"/>
</dbReference>
<evidence type="ECO:0000313" key="1">
    <source>
        <dbReference type="EMBL" id="QNO14431.1"/>
    </source>
</evidence>
<evidence type="ECO:0000313" key="2">
    <source>
        <dbReference type="Proteomes" id="UP000516160"/>
    </source>
</evidence>
<dbReference type="KEGG" id="acae:HYG86_06420"/>
<gene>
    <name evidence="1" type="ORF">HYG86_06420</name>
</gene>
<dbReference type="InterPro" id="IPR007035">
    <property type="entry name" value="Peptidase_M55"/>
</dbReference>
<dbReference type="Gene3D" id="3.40.50.10780">
    <property type="entry name" value="Dipeptide transport protein"/>
    <property type="match status" value="1"/>
</dbReference>
<protein>
    <submittedName>
        <fullName evidence="1">M55 family metallopeptidase</fullName>
    </submittedName>
</protein>
<reference evidence="1 2" key="1">
    <citation type="submission" date="2020-07" db="EMBL/GenBank/DDBJ databases">
        <title>Alkalicella. sp. LB2 genome.</title>
        <authorList>
            <person name="Postec A."/>
            <person name="Quemeneur M."/>
        </authorList>
    </citation>
    <scope>NUCLEOTIDE SEQUENCE [LARGE SCALE GENOMIC DNA]</scope>
    <source>
        <strain evidence="1 2">LB2</strain>
    </source>
</reference>
<proteinExistence type="predicted"/>
<sequence length="298" mass="34128">MRKQLILISDMEGASGIFDQHQKELLNGEDAWREQGREKMTSDILAVCDAANEFGIDEILYYDGHFAGNPEFNVIKEKLPSNVRYFDVPDRCFDWRRIRGQAEVEPFGLITVGQHARNGEKEAYFAHTIQSPPIKALLVNDLHVAEIGMAILNFQRVPYIANIGCAASEREALELSPKVKHISVKDKGQNWEPNAEETYPIIKKGVLEALENAHKAEPANITPPYHFKLDLCKYFYFKDPESFPWKGSFTEKVATWEAPSIEMGFELFHYVRENISISEEDKEKLIKERLAGTYDPME</sequence>
<accession>A0A7G9W6W9</accession>
<name>A0A7G9W6W9_ALKCA</name>
<dbReference type="Proteomes" id="UP000516160">
    <property type="component" value="Chromosome"/>
</dbReference>
<dbReference type="InterPro" id="IPR027476">
    <property type="entry name" value="DppA_N"/>
</dbReference>